<evidence type="ECO:0000313" key="2">
    <source>
        <dbReference type="Proteomes" id="UP000694853"/>
    </source>
</evidence>
<reference evidence="2" key="1">
    <citation type="journal article" date="2019" name="Toxins">
        <title>Detection of Abrin-Like and Prepropulchellin-Like Toxin Genes and Transcripts Using Whole Genome Sequencing and Full-Length Transcript Sequencing of Abrus precatorius.</title>
        <authorList>
            <person name="Hovde B.T."/>
            <person name="Daligault H.E."/>
            <person name="Hanschen E.R."/>
            <person name="Kunde Y.A."/>
            <person name="Johnson M.B."/>
            <person name="Starkenburg S.R."/>
            <person name="Johnson S.L."/>
        </authorList>
    </citation>
    <scope>NUCLEOTIDE SEQUENCE [LARGE SCALE GENOMIC DNA]</scope>
</reference>
<evidence type="ECO:0000313" key="3">
    <source>
        <dbReference type="RefSeq" id="XP_027347785.1"/>
    </source>
</evidence>
<dbReference type="OrthoDB" id="770781at2759"/>
<dbReference type="AlphaFoldDB" id="A0A8B8KV91"/>
<protein>
    <submittedName>
        <fullName evidence="3">Uncharacterized protein LOC113859167</fullName>
    </submittedName>
</protein>
<sequence length="166" mass="18562">MYKWYCKVYAVMGAEATAPTVAPFNDTQKPEHWKHFDDSVNAVSFGFVATAILISMFLLLAIFERFLRQRSDEPSVPVQMDLEHQMDIGVKLENLSPKMTIYGRGVLVLMPGEQIPTFIALPTPAPCSPEPISLPIPHKPYFHAPLASITRYNISQGARNGMVPPF</sequence>
<dbReference type="RefSeq" id="XP_027347785.1">
    <property type="nucleotide sequence ID" value="XM_027491984.1"/>
</dbReference>
<keyword evidence="1" id="KW-0472">Membrane</keyword>
<dbReference type="GeneID" id="113859167"/>
<dbReference type="PANTHER" id="PTHR33728:SF13">
    <property type="entry name" value="CTTNBP 2 AMINO-TERMINAL-LIKE PROTEIN"/>
    <property type="match status" value="1"/>
</dbReference>
<proteinExistence type="predicted"/>
<evidence type="ECO:0000256" key="1">
    <source>
        <dbReference type="SAM" id="Phobius"/>
    </source>
</evidence>
<keyword evidence="1" id="KW-0812">Transmembrane</keyword>
<dbReference type="PANTHER" id="PTHR33728">
    <property type="entry name" value="CTTNBP 2 AMINO-TERMINAL-LIKE PROTEIN"/>
    <property type="match status" value="1"/>
</dbReference>
<reference evidence="3" key="2">
    <citation type="submission" date="2025-08" db="UniProtKB">
        <authorList>
            <consortium name="RefSeq"/>
        </authorList>
    </citation>
    <scope>IDENTIFICATION</scope>
    <source>
        <tissue evidence="3">Young leaves</tissue>
    </source>
</reference>
<feature type="transmembrane region" description="Helical" evidence="1">
    <location>
        <begin position="42"/>
        <end position="63"/>
    </location>
</feature>
<organism evidence="2 3">
    <name type="scientific">Abrus precatorius</name>
    <name type="common">Indian licorice</name>
    <name type="synonym">Glycine abrus</name>
    <dbReference type="NCBI Taxonomy" id="3816"/>
    <lineage>
        <taxon>Eukaryota</taxon>
        <taxon>Viridiplantae</taxon>
        <taxon>Streptophyta</taxon>
        <taxon>Embryophyta</taxon>
        <taxon>Tracheophyta</taxon>
        <taxon>Spermatophyta</taxon>
        <taxon>Magnoliopsida</taxon>
        <taxon>eudicotyledons</taxon>
        <taxon>Gunneridae</taxon>
        <taxon>Pentapetalae</taxon>
        <taxon>rosids</taxon>
        <taxon>fabids</taxon>
        <taxon>Fabales</taxon>
        <taxon>Fabaceae</taxon>
        <taxon>Papilionoideae</taxon>
        <taxon>50 kb inversion clade</taxon>
        <taxon>NPAAA clade</taxon>
        <taxon>indigoferoid/millettioid clade</taxon>
        <taxon>Abreae</taxon>
        <taxon>Abrus</taxon>
    </lineage>
</organism>
<name>A0A8B8KV91_ABRPR</name>
<dbReference type="Proteomes" id="UP000694853">
    <property type="component" value="Unplaced"/>
</dbReference>
<accession>A0A8B8KV91</accession>
<keyword evidence="1" id="KW-1133">Transmembrane helix</keyword>
<keyword evidence="2" id="KW-1185">Reference proteome</keyword>
<dbReference type="KEGG" id="aprc:113859167"/>
<gene>
    <name evidence="3" type="primary">LOC113859167</name>
</gene>